<protein>
    <submittedName>
        <fullName evidence="1">Uncharacterized protein</fullName>
    </submittedName>
</protein>
<dbReference type="AlphaFoldDB" id="A0A6C0AXM5"/>
<sequence>MESQKYNPVLISQLVHEYNENINKKYKNKIGFIENSINNIKTTYNNIHENIYIKLHKSYTYNDLDNEKNLTYTEFKIKESGIILGNLITNIIVECVDKYHNLFK</sequence>
<proteinExistence type="predicted"/>
<name>A0A6C0AXM5_9ZZZZ</name>
<dbReference type="EMBL" id="MN738772">
    <property type="protein sequence ID" value="QHS84090.1"/>
    <property type="molecule type" value="Genomic_DNA"/>
</dbReference>
<accession>A0A6C0AXM5</accession>
<organism evidence="1">
    <name type="scientific">viral metagenome</name>
    <dbReference type="NCBI Taxonomy" id="1070528"/>
    <lineage>
        <taxon>unclassified sequences</taxon>
        <taxon>metagenomes</taxon>
        <taxon>organismal metagenomes</taxon>
    </lineage>
</organism>
<reference evidence="1" key="1">
    <citation type="journal article" date="2020" name="Nature">
        <title>Giant virus diversity and host interactions through global metagenomics.</title>
        <authorList>
            <person name="Schulz F."/>
            <person name="Roux S."/>
            <person name="Paez-Espino D."/>
            <person name="Jungbluth S."/>
            <person name="Walsh D.A."/>
            <person name="Denef V.J."/>
            <person name="McMahon K.D."/>
            <person name="Konstantinidis K.T."/>
            <person name="Eloe-Fadrosh E.A."/>
            <person name="Kyrpides N.C."/>
            <person name="Woyke T."/>
        </authorList>
    </citation>
    <scope>NUCLEOTIDE SEQUENCE</scope>
    <source>
        <strain evidence="1">GVMAG-S-ERX555965-48</strain>
    </source>
</reference>
<evidence type="ECO:0000313" key="1">
    <source>
        <dbReference type="EMBL" id="QHS84090.1"/>
    </source>
</evidence>